<proteinExistence type="predicted"/>
<dbReference type="EMBL" id="CARXXK010000002">
    <property type="protein sequence ID" value="CAI6352490.1"/>
    <property type="molecule type" value="Genomic_DNA"/>
</dbReference>
<evidence type="ECO:0000313" key="3">
    <source>
        <dbReference type="Proteomes" id="UP001160148"/>
    </source>
</evidence>
<dbReference type="AlphaFoldDB" id="A0AAV0W9I9"/>
<name>A0AAV0W9I9_9HEMI</name>
<protein>
    <recommendedName>
        <fullName evidence="1">PiggyBac transposable element-derived protein domain-containing protein</fullName>
    </recommendedName>
</protein>
<dbReference type="Proteomes" id="UP001160148">
    <property type="component" value="Unassembled WGS sequence"/>
</dbReference>
<sequence length="80" mass="8959">MANRRGLPKDTLVNVKLKKGEMAFGRNGPQICIKWKNTKDVLVMSTCHSADMAPVTVKARGGPIQKFKPVAIIDYNKYIR</sequence>
<organism evidence="2 3">
    <name type="scientific">Macrosiphum euphorbiae</name>
    <name type="common">potato aphid</name>
    <dbReference type="NCBI Taxonomy" id="13131"/>
    <lineage>
        <taxon>Eukaryota</taxon>
        <taxon>Metazoa</taxon>
        <taxon>Ecdysozoa</taxon>
        <taxon>Arthropoda</taxon>
        <taxon>Hexapoda</taxon>
        <taxon>Insecta</taxon>
        <taxon>Pterygota</taxon>
        <taxon>Neoptera</taxon>
        <taxon>Paraneoptera</taxon>
        <taxon>Hemiptera</taxon>
        <taxon>Sternorrhyncha</taxon>
        <taxon>Aphidomorpha</taxon>
        <taxon>Aphidoidea</taxon>
        <taxon>Aphididae</taxon>
        <taxon>Macrosiphini</taxon>
        <taxon>Macrosiphum</taxon>
    </lineage>
</organism>
<gene>
    <name evidence="2" type="ORF">MEUPH1_LOCUS8726</name>
</gene>
<evidence type="ECO:0000259" key="1">
    <source>
        <dbReference type="Pfam" id="PF13843"/>
    </source>
</evidence>
<evidence type="ECO:0000313" key="2">
    <source>
        <dbReference type="EMBL" id="CAI6352490.1"/>
    </source>
</evidence>
<accession>A0AAV0W9I9</accession>
<feature type="domain" description="PiggyBac transposable element-derived protein" evidence="1">
    <location>
        <begin position="3"/>
        <end position="79"/>
    </location>
</feature>
<reference evidence="2 3" key="1">
    <citation type="submission" date="2023-01" db="EMBL/GenBank/DDBJ databases">
        <authorList>
            <person name="Whitehead M."/>
        </authorList>
    </citation>
    <scope>NUCLEOTIDE SEQUENCE [LARGE SCALE GENOMIC DNA]</scope>
</reference>
<dbReference type="InterPro" id="IPR029526">
    <property type="entry name" value="PGBD"/>
</dbReference>
<keyword evidence="3" id="KW-1185">Reference proteome</keyword>
<dbReference type="Pfam" id="PF13843">
    <property type="entry name" value="DDE_Tnp_1_7"/>
    <property type="match status" value="1"/>
</dbReference>
<comment type="caution">
    <text evidence="2">The sequence shown here is derived from an EMBL/GenBank/DDBJ whole genome shotgun (WGS) entry which is preliminary data.</text>
</comment>